<organism evidence="1 2">
    <name type="scientific">Legionella drozanskii LLAP-1</name>
    <dbReference type="NCBI Taxonomy" id="1212489"/>
    <lineage>
        <taxon>Bacteria</taxon>
        <taxon>Pseudomonadati</taxon>
        <taxon>Pseudomonadota</taxon>
        <taxon>Gammaproteobacteria</taxon>
        <taxon>Legionellales</taxon>
        <taxon>Legionellaceae</taxon>
        <taxon>Legionella</taxon>
    </lineage>
</organism>
<dbReference type="PATRIC" id="fig|1212489.4.peg.2869"/>
<dbReference type="Proteomes" id="UP000054736">
    <property type="component" value="Unassembled WGS sequence"/>
</dbReference>
<reference evidence="1 2" key="1">
    <citation type="submission" date="2015-11" db="EMBL/GenBank/DDBJ databases">
        <title>Genomic analysis of 38 Legionella species identifies large and diverse effector repertoires.</title>
        <authorList>
            <person name="Burstein D."/>
            <person name="Amaro F."/>
            <person name="Zusman T."/>
            <person name="Lifshitz Z."/>
            <person name="Cohen O."/>
            <person name="Gilbert J.A."/>
            <person name="Pupko T."/>
            <person name="Shuman H.A."/>
            <person name="Segal G."/>
        </authorList>
    </citation>
    <scope>NUCLEOTIDE SEQUENCE [LARGE SCALE GENOMIC DNA]</scope>
    <source>
        <strain evidence="1 2">ATCC 700990</strain>
    </source>
</reference>
<dbReference type="RefSeq" id="WP_058496995.1">
    <property type="nucleotide sequence ID" value="NZ_CAAAIU010000004.1"/>
</dbReference>
<keyword evidence="2" id="KW-1185">Reference proteome</keyword>
<evidence type="ECO:0000313" key="2">
    <source>
        <dbReference type="Proteomes" id="UP000054736"/>
    </source>
</evidence>
<comment type="caution">
    <text evidence="1">The sequence shown here is derived from an EMBL/GenBank/DDBJ whole genome shotgun (WGS) entry which is preliminary data.</text>
</comment>
<protein>
    <submittedName>
        <fullName evidence="1">Prophage CP4-57 regulatory protein AlpA</fullName>
    </submittedName>
</protein>
<accession>A0A0W0SMN4</accession>
<dbReference type="STRING" id="1212489.Ldro_2720"/>
<dbReference type="InterPro" id="IPR052931">
    <property type="entry name" value="Prophage_regulatory_activator"/>
</dbReference>
<gene>
    <name evidence="1" type="ORF">Ldro_2720</name>
</gene>
<dbReference type="InterPro" id="IPR010260">
    <property type="entry name" value="AlpA"/>
</dbReference>
<name>A0A0W0SMN4_9GAMM</name>
<dbReference type="Pfam" id="PF05930">
    <property type="entry name" value="Phage_AlpA"/>
    <property type="match status" value="1"/>
</dbReference>
<dbReference type="OrthoDB" id="8455288at2"/>
<sequence length="71" mass="8181">MPHPDAPKILIRRKEVERQTSLSRSRIYALMQEGLFPDCIHLGPMSVAWVESEVQEWVATRIADFRKSSEG</sequence>
<dbReference type="PANTHER" id="PTHR36154">
    <property type="entry name" value="DNA-BINDING TRANSCRIPTIONAL ACTIVATOR ALPA"/>
    <property type="match status" value="1"/>
</dbReference>
<dbReference type="EMBL" id="LNXY01000031">
    <property type="protein sequence ID" value="KTC84556.1"/>
    <property type="molecule type" value="Genomic_DNA"/>
</dbReference>
<evidence type="ECO:0000313" key="1">
    <source>
        <dbReference type="EMBL" id="KTC84556.1"/>
    </source>
</evidence>
<dbReference type="Gene3D" id="1.10.238.160">
    <property type="match status" value="1"/>
</dbReference>
<dbReference type="PANTHER" id="PTHR36154:SF1">
    <property type="entry name" value="DNA-BINDING TRANSCRIPTIONAL ACTIVATOR ALPA"/>
    <property type="match status" value="1"/>
</dbReference>
<dbReference type="AlphaFoldDB" id="A0A0W0SMN4"/>
<proteinExistence type="predicted"/>